<keyword evidence="2" id="KW-0472">Membrane</keyword>
<organism evidence="3">
    <name type="scientific">Ditylum brightwellii</name>
    <dbReference type="NCBI Taxonomy" id="49249"/>
    <lineage>
        <taxon>Eukaryota</taxon>
        <taxon>Sar</taxon>
        <taxon>Stramenopiles</taxon>
        <taxon>Ochrophyta</taxon>
        <taxon>Bacillariophyta</taxon>
        <taxon>Mediophyceae</taxon>
        <taxon>Lithodesmiophycidae</taxon>
        <taxon>Lithodesmiales</taxon>
        <taxon>Lithodesmiaceae</taxon>
        <taxon>Ditylum</taxon>
    </lineage>
</organism>
<feature type="region of interest" description="Disordered" evidence="1">
    <location>
        <begin position="677"/>
        <end position="700"/>
    </location>
</feature>
<dbReference type="EMBL" id="HBNS01010844">
    <property type="protein sequence ID" value="CAE4595497.1"/>
    <property type="molecule type" value="Transcribed_RNA"/>
</dbReference>
<evidence type="ECO:0000256" key="2">
    <source>
        <dbReference type="SAM" id="Phobius"/>
    </source>
</evidence>
<name>A0A7S4QYD4_9STRA</name>
<feature type="transmembrane region" description="Helical" evidence="2">
    <location>
        <begin position="95"/>
        <end position="115"/>
    </location>
</feature>
<evidence type="ECO:0000256" key="1">
    <source>
        <dbReference type="SAM" id="MobiDB-lite"/>
    </source>
</evidence>
<dbReference type="AlphaFoldDB" id="A0A7S4QYD4"/>
<keyword evidence="2" id="KW-1133">Transmembrane helix</keyword>
<feature type="compositionally biased region" description="Basic residues" evidence="1">
    <location>
        <begin position="36"/>
        <end position="55"/>
    </location>
</feature>
<keyword evidence="2" id="KW-0812">Transmembrane</keyword>
<reference evidence="3" key="1">
    <citation type="submission" date="2021-01" db="EMBL/GenBank/DDBJ databases">
        <authorList>
            <person name="Corre E."/>
            <person name="Pelletier E."/>
            <person name="Niang G."/>
            <person name="Scheremetjew M."/>
            <person name="Finn R."/>
            <person name="Kale V."/>
            <person name="Holt S."/>
            <person name="Cochrane G."/>
            <person name="Meng A."/>
            <person name="Brown T."/>
            <person name="Cohen L."/>
        </authorList>
    </citation>
    <scope>NUCLEOTIDE SEQUENCE</scope>
    <source>
        <strain evidence="3">GSO104</strain>
    </source>
</reference>
<accession>A0A7S4QYD4</accession>
<feature type="transmembrane region" description="Helical" evidence="2">
    <location>
        <begin position="811"/>
        <end position="833"/>
    </location>
</feature>
<feature type="region of interest" description="Disordered" evidence="1">
    <location>
        <begin position="435"/>
        <end position="466"/>
    </location>
</feature>
<sequence>MKTITSNNTIAATSQQKSQRQSISFEAVQCYDVKQRSHRSAHDHHHKQHQQKHHCHQIERKTLSSSQTTYVMNDKKKRMRIVGSACRRSTALSSFSMVATSVLMLMIFVVVAASADIPSAPLQFNHHYHYHQQQQHRRQNEYGESYMEPQSQQEGLIVAPLPDSDSVAVGQVASQIGKETLDGGDIVLNQEGINQDEKQPMVVPGGDEGGIASNVEGQITEEKQPMAITGGEGDFNEEGTQDGLGSADHEGGENECKHSHLSSPLNSTTTHYTMYGSVFDIKTKSSNPGPITITTLDIYTNVSEQINYEVYTKNGSYVGYIVNTSAWTLISSGSIVSNGDSKTTTLPSTEFTSAEMLPDTTHAFYVTLKSSNMLLGAGDEEDSSSGGMFHSSTDELELLEGAGVLGYPLMGMYSEPRQFLGMIHYTSDFLTCETTDSGNSSLPENTTTTSSSDDESPSLPNEEEFPPMATTSVKFDFFITRPTSPAEEIDDVKDNMKESVQNTLDSILSDDGLSESEYHKLTVENVVVFGSDGDCLSADTDNSSATCSEISTEVVLQHVQNLSSEEANHLIIVYYDDVYDALPYESENVFAEANVVISLAGTAIDHVMSDEEIYIFEKATETFLTGSDEFDNDEVDILDVRVVKQTLCVDGEMVLSSRVKEDGEYFGEMNNWVMESKGGDDEQNNEGEITGRVGACGNDNEEGDVVRKRRRLETDTAAPSEIKVFTLILASYVPPPERRLPQLVVDSFSRNSEIYVSDFLNMEASKDDGNISSFFNNIESATAASEGITPSPDNSKPGPGAEDNDWDDLPMIIALAGCVIASLLVIIGLVSVFRWRKLKSQYTSDLNKAPDTADELPIEGEDDQFDSQIDNSNHDYDEGPKAPPPKSFIPQHSLRNGAGGLGVEDDLHLMFNKPHPS</sequence>
<evidence type="ECO:0000313" key="3">
    <source>
        <dbReference type="EMBL" id="CAE4595497.1"/>
    </source>
</evidence>
<feature type="region of interest" description="Disordered" evidence="1">
    <location>
        <begin position="844"/>
        <end position="901"/>
    </location>
</feature>
<feature type="region of interest" description="Disordered" evidence="1">
    <location>
        <begin position="783"/>
        <end position="803"/>
    </location>
</feature>
<dbReference type="PANTHER" id="PTHR33683">
    <property type="entry name" value="1, PUTATIVE-RELATED"/>
    <property type="match status" value="1"/>
</dbReference>
<dbReference type="PANTHER" id="PTHR33683:SF46">
    <property type="entry name" value="SUSHI DOMAIN-CONTAINING PROTEIN"/>
    <property type="match status" value="1"/>
</dbReference>
<protein>
    <submittedName>
        <fullName evidence="3">Uncharacterized protein</fullName>
    </submittedName>
</protein>
<feature type="region of interest" description="Disordered" evidence="1">
    <location>
        <begin position="36"/>
        <end position="66"/>
    </location>
</feature>
<feature type="region of interest" description="Disordered" evidence="1">
    <location>
        <begin position="232"/>
        <end position="265"/>
    </location>
</feature>
<feature type="compositionally biased region" description="Acidic residues" evidence="1">
    <location>
        <begin position="452"/>
        <end position="465"/>
    </location>
</feature>
<gene>
    <name evidence="3" type="ORF">DBRI00130_LOCUS8758</name>
</gene>
<feature type="compositionally biased region" description="Basic and acidic residues" evidence="1">
    <location>
        <begin position="247"/>
        <end position="258"/>
    </location>
</feature>
<feature type="compositionally biased region" description="Acidic residues" evidence="1">
    <location>
        <begin position="852"/>
        <end position="865"/>
    </location>
</feature>
<proteinExistence type="predicted"/>